<sequence length="47" mass="5330">MLQLYARRVPAVAQWGVGLGFIIGWPHLVIGILNRNNKVPPINQVYF</sequence>
<dbReference type="Proteomes" id="UP000037122">
    <property type="component" value="Unassembled WGS sequence"/>
</dbReference>
<keyword evidence="1" id="KW-0472">Membrane</keyword>
<gene>
    <name evidence="2" type="ORF">QG37_04819</name>
</gene>
<comment type="caution">
    <text evidence="2">The sequence shown here is derived from an EMBL/GenBank/DDBJ whole genome shotgun (WGS) entry which is preliminary data.</text>
</comment>
<dbReference type="VEuPathDB" id="FungiDB:QG37_04819"/>
<name>A0A0L0NW85_CANAR</name>
<protein>
    <submittedName>
        <fullName evidence="2">Uncharacterized protein</fullName>
    </submittedName>
</protein>
<evidence type="ECO:0000313" key="3">
    <source>
        <dbReference type="Proteomes" id="UP000037122"/>
    </source>
</evidence>
<evidence type="ECO:0000256" key="1">
    <source>
        <dbReference type="SAM" id="Phobius"/>
    </source>
</evidence>
<feature type="transmembrane region" description="Helical" evidence="1">
    <location>
        <begin position="12"/>
        <end position="33"/>
    </location>
</feature>
<reference evidence="3" key="1">
    <citation type="journal article" date="2015" name="BMC Genomics">
        <title>Draft genome of a commonly misdiagnosed multidrug resistant pathogen Candida auris.</title>
        <authorList>
            <person name="Chatterjee S."/>
            <person name="Alampalli S.V."/>
            <person name="Nageshan R.K."/>
            <person name="Chettiar S.T."/>
            <person name="Joshi S."/>
            <person name="Tatu U.S."/>
        </authorList>
    </citation>
    <scope>NUCLEOTIDE SEQUENCE [LARGE SCALE GENOMIC DNA]</scope>
    <source>
        <strain evidence="3">6684</strain>
    </source>
</reference>
<dbReference type="EMBL" id="LGST01000033">
    <property type="protein sequence ID" value="KND98294.1"/>
    <property type="molecule type" value="Genomic_DNA"/>
</dbReference>
<keyword evidence="1" id="KW-0812">Transmembrane</keyword>
<accession>A0A0L0NW85</accession>
<proteinExistence type="predicted"/>
<keyword evidence="1" id="KW-1133">Transmembrane helix</keyword>
<evidence type="ECO:0000313" key="2">
    <source>
        <dbReference type="EMBL" id="KND98294.1"/>
    </source>
</evidence>
<dbReference type="AlphaFoldDB" id="A0A0L0NW85"/>
<organism evidence="2 3">
    <name type="scientific">Candidozyma auris</name>
    <name type="common">Yeast</name>
    <name type="synonym">Candida auris</name>
    <dbReference type="NCBI Taxonomy" id="498019"/>
    <lineage>
        <taxon>Eukaryota</taxon>
        <taxon>Fungi</taxon>
        <taxon>Dikarya</taxon>
        <taxon>Ascomycota</taxon>
        <taxon>Saccharomycotina</taxon>
        <taxon>Pichiomycetes</taxon>
        <taxon>Metschnikowiaceae</taxon>
        <taxon>Candidozyma</taxon>
    </lineage>
</organism>